<organism evidence="3 4">
    <name type="scientific">Quadrisphaera granulorum</name>
    <dbReference type="NCBI Taxonomy" id="317664"/>
    <lineage>
        <taxon>Bacteria</taxon>
        <taxon>Bacillati</taxon>
        <taxon>Actinomycetota</taxon>
        <taxon>Actinomycetes</taxon>
        <taxon>Kineosporiales</taxon>
        <taxon>Kineosporiaceae</taxon>
        <taxon>Quadrisphaera</taxon>
    </lineage>
</organism>
<protein>
    <recommendedName>
        <fullName evidence="5">Protein kinase domain-containing protein</fullName>
    </recommendedName>
</protein>
<feature type="region of interest" description="Disordered" evidence="1">
    <location>
        <begin position="609"/>
        <end position="637"/>
    </location>
</feature>
<name>A0A316ADT4_9ACTN</name>
<feature type="compositionally biased region" description="Low complexity" evidence="1">
    <location>
        <begin position="609"/>
        <end position="635"/>
    </location>
</feature>
<feature type="region of interest" description="Disordered" evidence="1">
    <location>
        <begin position="429"/>
        <end position="531"/>
    </location>
</feature>
<dbReference type="Gene3D" id="1.10.510.10">
    <property type="entry name" value="Transferase(Phosphotransferase) domain 1"/>
    <property type="match status" value="1"/>
</dbReference>
<keyword evidence="2" id="KW-0472">Membrane</keyword>
<dbReference type="SUPFAM" id="SSF56112">
    <property type="entry name" value="Protein kinase-like (PK-like)"/>
    <property type="match status" value="1"/>
</dbReference>
<feature type="compositionally biased region" description="Low complexity" evidence="1">
    <location>
        <begin position="30"/>
        <end position="43"/>
    </location>
</feature>
<keyword evidence="2" id="KW-0812">Transmembrane</keyword>
<feature type="region of interest" description="Disordered" evidence="1">
    <location>
        <begin position="1"/>
        <end position="48"/>
    </location>
</feature>
<evidence type="ECO:0000256" key="2">
    <source>
        <dbReference type="SAM" id="Phobius"/>
    </source>
</evidence>
<feature type="compositionally biased region" description="Low complexity" evidence="1">
    <location>
        <begin position="435"/>
        <end position="453"/>
    </location>
</feature>
<comment type="caution">
    <text evidence="3">The sequence shown here is derived from an EMBL/GenBank/DDBJ whole genome shotgun (WGS) entry which is preliminary data.</text>
</comment>
<sequence length="785" mass="79251">MRGADVADGAMRTPRDGGTHPVSPSTTDGASSARSTVRTRTTAGSPGSVGVLLDGRYRLLQRRTRDGAAATWDGEDDQLLRPVVITVVSGPTAAEAVDAARRTATLEDDRLPHLLDVGLDRAADGTALGWVVTERPQGRTLAELLREAPLPAARARALVGEAAAVLARGSISGLHHRRLEPSSIVLTADGAVSVMGLEVAAAAAGAPARTPAESDREDAEGLVRVLYAALTGLWPAGRCGALGAAPTGRGGSPVAPGELALAVPHDMDALCATVLGPYREGPATPAEVASALAPWGSSAGPVTRTALGLPATPVVMARPLVHEAGAPASSWGSAPAQVRLGGDPGVHFAGQPDETLQGEGTQQDDDDDRAVAAPSAGEPAEQLNAERADQPAVAVLPTRAARRAAQRRAEREAELAAGGEDAFEALLGPVTGPRSAVPPSTAVPTAPGATAPVHSGPADRQEVRRTPQAPSSQDAHGERVDRPTAPFGAPTAAGSTIAAPRPRPAAKRHPSAPVEPVRLAPGPVSATTRSFSDTDATDWVSEGWGHAPARAGAAEEEAYPEPEQRRRRTPALAVLVVLVLVLLVAAVVLVPRVPQIAGMLGIAPSTTSAAPAAGAAAPGSPSTGAAAGGAPSAAAQDGGSVALTSALAEDPFGDSSENDDATGRAIDGDPATSWRSSTYSNPALGNLKRGVGLALVVGDGTTPATVSSLELRTEGTGGRLEVRSSPDGGYEGSTVVATVDAGTDGRTVEVPLDEPTSTTHLLLWFTELPQTSSGFAAAVQEVSAR</sequence>
<evidence type="ECO:0000313" key="3">
    <source>
        <dbReference type="EMBL" id="PWJ55772.1"/>
    </source>
</evidence>
<proteinExistence type="predicted"/>
<dbReference type="InterPro" id="IPR011009">
    <property type="entry name" value="Kinase-like_dom_sf"/>
</dbReference>
<feature type="compositionally biased region" description="Low complexity" evidence="1">
    <location>
        <begin position="326"/>
        <end position="336"/>
    </location>
</feature>
<accession>A0A316ADT4</accession>
<feature type="transmembrane region" description="Helical" evidence="2">
    <location>
        <begin position="571"/>
        <end position="590"/>
    </location>
</feature>
<dbReference type="EMBL" id="QGDQ01000002">
    <property type="protein sequence ID" value="PWJ55772.1"/>
    <property type="molecule type" value="Genomic_DNA"/>
</dbReference>
<evidence type="ECO:0000256" key="1">
    <source>
        <dbReference type="SAM" id="MobiDB-lite"/>
    </source>
</evidence>
<keyword evidence="4" id="KW-1185">Reference proteome</keyword>
<feature type="region of interest" description="Disordered" evidence="1">
    <location>
        <begin position="326"/>
        <end position="393"/>
    </location>
</feature>
<feature type="compositionally biased region" description="Low complexity" evidence="1">
    <location>
        <begin position="483"/>
        <end position="500"/>
    </location>
</feature>
<feature type="region of interest" description="Disordered" evidence="1">
    <location>
        <begin position="649"/>
        <end position="680"/>
    </location>
</feature>
<dbReference type="AlphaFoldDB" id="A0A316ADT4"/>
<dbReference type="Gene3D" id="3.30.200.20">
    <property type="entry name" value="Phosphorylase Kinase, domain 1"/>
    <property type="match status" value="1"/>
</dbReference>
<evidence type="ECO:0000313" key="4">
    <source>
        <dbReference type="Proteomes" id="UP000245469"/>
    </source>
</evidence>
<evidence type="ECO:0008006" key="5">
    <source>
        <dbReference type="Google" id="ProtNLM"/>
    </source>
</evidence>
<keyword evidence="2" id="KW-1133">Transmembrane helix</keyword>
<gene>
    <name evidence="3" type="ORF">BXY45_102138</name>
</gene>
<dbReference type="Proteomes" id="UP000245469">
    <property type="component" value="Unassembled WGS sequence"/>
</dbReference>
<reference evidence="3 4" key="1">
    <citation type="submission" date="2018-03" db="EMBL/GenBank/DDBJ databases">
        <title>Genomic Encyclopedia of Archaeal and Bacterial Type Strains, Phase II (KMG-II): from individual species to whole genera.</title>
        <authorList>
            <person name="Goeker M."/>
        </authorList>
    </citation>
    <scope>NUCLEOTIDE SEQUENCE [LARGE SCALE GENOMIC DNA]</scope>
    <source>
        <strain evidence="3 4">DSM 44889</strain>
    </source>
</reference>